<dbReference type="GO" id="GO:0005524">
    <property type="term" value="F:ATP binding"/>
    <property type="evidence" value="ECO:0007669"/>
    <property type="project" value="UniProtKB-UniRule"/>
</dbReference>
<dbReference type="SUPFAM" id="SSF52540">
    <property type="entry name" value="P-loop containing nucleoside triphosphate hydrolases"/>
    <property type="match status" value="1"/>
</dbReference>
<comment type="pathway">
    <text evidence="7">Metabolic intermediate biosynthesis; chorismate biosynthesis; chorismate from D-erythrose 4-phosphate and phosphoenolpyruvate: step 5/7.</text>
</comment>
<reference evidence="8 9" key="1">
    <citation type="submission" date="2016-04" db="EMBL/GenBank/DDBJ databases">
        <title>Genome sequence of Clostridium magnum DSM 2767.</title>
        <authorList>
            <person name="Poehlein A."/>
            <person name="Uhlig R."/>
            <person name="Fischer R."/>
            <person name="Bahl H."/>
            <person name="Daniel R."/>
        </authorList>
    </citation>
    <scope>NUCLEOTIDE SEQUENCE [LARGE SCALE GENOMIC DNA]</scope>
    <source>
        <strain evidence="8 9">DSM 2767</strain>
    </source>
</reference>
<comment type="function">
    <text evidence="7">Catalyzes the specific phosphorylation of the 3-hydroxyl group of shikimic acid using ATP as a cosubstrate.</text>
</comment>
<feature type="binding site" evidence="7">
    <location>
        <position position="19"/>
    </location>
    <ligand>
        <name>Mg(2+)</name>
        <dbReference type="ChEBI" id="CHEBI:18420"/>
    </ligand>
</feature>
<dbReference type="AlphaFoldDB" id="A0A162TG94"/>
<keyword evidence="7" id="KW-0963">Cytoplasm</keyword>
<dbReference type="STRING" id="1121326.CLMAG_24150"/>
<dbReference type="InterPro" id="IPR000623">
    <property type="entry name" value="Shikimate_kinase/TSH1"/>
</dbReference>
<dbReference type="HAMAP" id="MF_00109">
    <property type="entry name" value="Shikimate_kinase"/>
    <property type="match status" value="1"/>
</dbReference>
<keyword evidence="5 7" id="KW-0067">ATP-binding</keyword>
<keyword evidence="7" id="KW-0479">Metal-binding</keyword>
<keyword evidence="4 7" id="KW-0418">Kinase</keyword>
<evidence type="ECO:0000256" key="2">
    <source>
        <dbReference type="ARBA" id="ARBA00022679"/>
    </source>
</evidence>
<dbReference type="GO" id="GO:0005829">
    <property type="term" value="C:cytosol"/>
    <property type="evidence" value="ECO:0007669"/>
    <property type="project" value="TreeGrafter"/>
</dbReference>
<comment type="similarity">
    <text evidence="7">Belongs to the shikimate kinase family.</text>
</comment>
<dbReference type="Pfam" id="PF01202">
    <property type="entry name" value="SKI"/>
    <property type="match status" value="1"/>
</dbReference>
<evidence type="ECO:0000256" key="1">
    <source>
        <dbReference type="ARBA" id="ARBA00022605"/>
    </source>
</evidence>
<dbReference type="PATRIC" id="fig|1121326.3.peg.2413"/>
<gene>
    <name evidence="8" type="primary">aroK_3</name>
    <name evidence="7" type="synonym">aroK</name>
    <name evidence="8" type="ORF">CLMAG_24150</name>
</gene>
<dbReference type="GO" id="GO:0000287">
    <property type="term" value="F:magnesium ion binding"/>
    <property type="evidence" value="ECO:0007669"/>
    <property type="project" value="UniProtKB-UniRule"/>
</dbReference>
<comment type="subunit">
    <text evidence="7">Monomer.</text>
</comment>
<comment type="cofactor">
    <cofactor evidence="7">
        <name>Mg(2+)</name>
        <dbReference type="ChEBI" id="CHEBI:18420"/>
    </cofactor>
    <text evidence="7">Binds 1 Mg(2+) ion per subunit.</text>
</comment>
<dbReference type="PRINTS" id="PR01100">
    <property type="entry name" value="SHIKIMTKNASE"/>
</dbReference>
<dbReference type="EC" id="2.7.1.71" evidence="7"/>
<evidence type="ECO:0000313" key="9">
    <source>
        <dbReference type="Proteomes" id="UP000076603"/>
    </source>
</evidence>
<evidence type="ECO:0000256" key="6">
    <source>
        <dbReference type="ARBA" id="ARBA00023141"/>
    </source>
</evidence>
<dbReference type="OrthoDB" id="9800332at2"/>
<dbReference type="Gene3D" id="3.40.50.300">
    <property type="entry name" value="P-loop containing nucleotide triphosphate hydrolases"/>
    <property type="match status" value="1"/>
</dbReference>
<sequence length="167" mass="18985">MGEMSKNIILIGMPDSGKTTIGKLLSEKLGLKFVNASQYIEENCGKSMPDLLNDGEDHLDNTERNVVDKLSRLKHTIISTEIEVLKNDSNIKELRENGIIIFIDKPSEGITENQKLTSNTNLLKDKALKVHEHLSEKYEIYRKCCDLHLVNDNNIDDIVYYISSIYS</sequence>
<keyword evidence="6 7" id="KW-0057">Aromatic amino acid biosynthesis</keyword>
<comment type="caution">
    <text evidence="7">Lacks conserved residue(s) required for the propagation of feature annotation.</text>
</comment>
<keyword evidence="1 7" id="KW-0028">Amino-acid biosynthesis</keyword>
<dbReference type="PANTHER" id="PTHR21087">
    <property type="entry name" value="SHIKIMATE KINASE"/>
    <property type="match status" value="1"/>
</dbReference>
<evidence type="ECO:0000256" key="3">
    <source>
        <dbReference type="ARBA" id="ARBA00022741"/>
    </source>
</evidence>
<dbReference type="GO" id="GO:0009423">
    <property type="term" value="P:chorismate biosynthetic process"/>
    <property type="evidence" value="ECO:0007669"/>
    <property type="project" value="UniProtKB-UniRule"/>
</dbReference>
<evidence type="ECO:0000256" key="4">
    <source>
        <dbReference type="ARBA" id="ARBA00022777"/>
    </source>
</evidence>
<name>A0A162TG94_9CLOT</name>
<evidence type="ECO:0000256" key="7">
    <source>
        <dbReference type="HAMAP-Rule" id="MF_00109"/>
    </source>
</evidence>
<organism evidence="8 9">
    <name type="scientific">Clostridium magnum DSM 2767</name>
    <dbReference type="NCBI Taxonomy" id="1121326"/>
    <lineage>
        <taxon>Bacteria</taxon>
        <taxon>Bacillati</taxon>
        <taxon>Bacillota</taxon>
        <taxon>Clostridia</taxon>
        <taxon>Eubacteriales</taxon>
        <taxon>Clostridiaceae</taxon>
        <taxon>Clostridium</taxon>
    </lineage>
</organism>
<dbReference type="GO" id="GO:0008652">
    <property type="term" value="P:amino acid biosynthetic process"/>
    <property type="evidence" value="ECO:0007669"/>
    <property type="project" value="UniProtKB-KW"/>
</dbReference>
<evidence type="ECO:0000313" key="8">
    <source>
        <dbReference type="EMBL" id="KZL92601.1"/>
    </source>
</evidence>
<accession>A0A162TG94</accession>
<dbReference type="GO" id="GO:0009073">
    <property type="term" value="P:aromatic amino acid family biosynthetic process"/>
    <property type="evidence" value="ECO:0007669"/>
    <property type="project" value="UniProtKB-KW"/>
</dbReference>
<evidence type="ECO:0000256" key="5">
    <source>
        <dbReference type="ARBA" id="ARBA00022840"/>
    </source>
</evidence>
<keyword evidence="7" id="KW-0460">Magnesium</keyword>
<keyword evidence="2 7" id="KW-0808">Transferase</keyword>
<feature type="binding site" evidence="7">
    <location>
        <begin position="15"/>
        <end position="20"/>
    </location>
    <ligand>
        <name>ATP</name>
        <dbReference type="ChEBI" id="CHEBI:30616"/>
    </ligand>
</feature>
<keyword evidence="9" id="KW-1185">Reference proteome</keyword>
<dbReference type="UniPathway" id="UPA00053">
    <property type="reaction ID" value="UER00088"/>
</dbReference>
<comment type="catalytic activity">
    <reaction evidence="7">
        <text>shikimate + ATP = 3-phosphoshikimate + ADP + H(+)</text>
        <dbReference type="Rhea" id="RHEA:13121"/>
        <dbReference type="ChEBI" id="CHEBI:15378"/>
        <dbReference type="ChEBI" id="CHEBI:30616"/>
        <dbReference type="ChEBI" id="CHEBI:36208"/>
        <dbReference type="ChEBI" id="CHEBI:145989"/>
        <dbReference type="ChEBI" id="CHEBI:456216"/>
        <dbReference type="EC" id="2.7.1.71"/>
    </reaction>
</comment>
<dbReference type="PANTHER" id="PTHR21087:SF16">
    <property type="entry name" value="SHIKIMATE KINASE 1, CHLOROPLASTIC"/>
    <property type="match status" value="1"/>
</dbReference>
<dbReference type="RefSeq" id="WP_066622187.1">
    <property type="nucleotide sequence ID" value="NZ_FQXL01000044.1"/>
</dbReference>
<comment type="caution">
    <text evidence="8">The sequence shown here is derived from an EMBL/GenBank/DDBJ whole genome shotgun (WGS) entry which is preliminary data.</text>
</comment>
<protein>
    <recommendedName>
        <fullName evidence="7">Shikimate kinase</fullName>
        <shortName evidence="7">SK</shortName>
        <ecNumber evidence="7">2.7.1.71</ecNumber>
    </recommendedName>
</protein>
<proteinExistence type="inferred from homology"/>
<dbReference type="GO" id="GO:0004765">
    <property type="term" value="F:shikimate kinase activity"/>
    <property type="evidence" value="ECO:0007669"/>
    <property type="project" value="UniProtKB-UniRule"/>
</dbReference>
<dbReference type="Proteomes" id="UP000076603">
    <property type="component" value="Unassembled WGS sequence"/>
</dbReference>
<keyword evidence="3 7" id="KW-0547">Nucleotide-binding</keyword>
<dbReference type="InterPro" id="IPR027417">
    <property type="entry name" value="P-loop_NTPase"/>
</dbReference>
<comment type="subcellular location">
    <subcellularLocation>
        <location evidence="7">Cytoplasm</location>
    </subcellularLocation>
</comment>
<dbReference type="EMBL" id="LWAE01000002">
    <property type="protein sequence ID" value="KZL92601.1"/>
    <property type="molecule type" value="Genomic_DNA"/>
</dbReference>
<dbReference type="InterPro" id="IPR031322">
    <property type="entry name" value="Shikimate/glucono_kinase"/>
</dbReference>